<sequence length="243" mass="24788">MAALLLACLVVMLFDGREIRGVSVWVKPAKFAGSLALWCWSLALAWSALAEDWREGRAARAIVAGTLACGLFEVGWITLRAMLGEPSHFARDALGAAAYGLMGLAALLLCLCAAGFGALVAARGDAAMPRLLRGGIALGFLVAGLGGAATGFAISANLGPYVGAPPTDAGAWPPFFWSRDGGDLRVAHFVAVHAMQALPLLAWALLRLRAPAAAGWLAAGTLGWVGLAGAAFALASAGRAALP</sequence>
<protein>
    <submittedName>
        <fullName evidence="2">Uncharacterized protein</fullName>
    </submittedName>
</protein>
<evidence type="ECO:0000313" key="2">
    <source>
        <dbReference type="EMBL" id="MBP0464163.1"/>
    </source>
</evidence>
<organism evidence="2 3">
    <name type="scientific">Roseomonas nitratireducens</name>
    <dbReference type="NCBI Taxonomy" id="2820810"/>
    <lineage>
        <taxon>Bacteria</taxon>
        <taxon>Pseudomonadati</taxon>
        <taxon>Pseudomonadota</taxon>
        <taxon>Alphaproteobacteria</taxon>
        <taxon>Acetobacterales</taxon>
        <taxon>Roseomonadaceae</taxon>
        <taxon>Roseomonas</taxon>
    </lineage>
</organism>
<keyword evidence="1" id="KW-1133">Transmembrane helix</keyword>
<feature type="transmembrane region" description="Helical" evidence="1">
    <location>
        <begin position="61"/>
        <end position="79"/>
    </location>
</feature>
<name>A0ABS4AS37_9PROT</name>
<feature type="transmembrane region" description="Helical" evidence="1">
    <location>
        <begin position="99"/>
        <end position="122"/>
    </location>
</feature>
<evidence type="ECO:0000313" key="3">
    <source>
        <dbReference type="Proteomes" id="UP000680815"/>
    </source>
</evidence>
<feature type="transmembrane region" description="Helical" evidence="1">
    <location>
        <begin position="31"/>
        <end position="49"/>
    </location>
</feature>
<evidence type="ECO:0000256" key="1">
    <source>
        <dbReference type="SAM" id="Phobius"/>
    </source>
</evidence>
<dbReference type="Proteomes" id="UP000680815">
    <property type="component" value="Unassembled WGS sequence"/>
</dbReference>
<proteinExistence type="predicted"/>
<dbReference type="EMBL" id="JAGIYZ010000007">
    <property type="protein sequence ID" value="MBP0464163.1"/>
    <property type="molecule type" value="Genomic_DNA"/>
</dbReference>
<feature type="transmembrane region" description="Helical" evidence="1">
    <location>
        <begin position="186"/>
        <end position="206"/>
    </location>
</feature>
<keyword evidence="1" id="KW-0812">Transmembrane</keyword>
<feature type="transmembrane region" description="Helical" evidence="1">
    <location>
        <begin position="134"/>
        <end position="156"/>
    </location>
</feature>
<accession>A0ABS4AS37</accession>
<dbReference type="RefSeq" id="WP_209351533.1">
    <property type="nucleotide sequence ID" value="NZ_JAGIYZ010000007.1"/>
</dbReference>
<keyword evidence="3" id="KW-1185">Reference proteome</keyword>
<feature type="transmembrane region" description="Helical" evidence="1">
    <location>
        <begin position="213"/>
        <end position="235"/>
    </location>
</feature>
<keyword evidence="1" id="KW-0472">Membrane</keyword>
<comment type="caution">
    <text evidence="2">The sequence shown here is derived from an EMBL/GenBank/DDBJ whole genome shotgun (WGS) entry which is preliminary data.</text>
</comment>
<gene>
    <name evidence="2" type="ORF">J5Y09_09590</name>
</gene>
<reference evidence="2 3" key="1">
    <citation type="submission" date="2021-03" db="EMBL/GenBank/DDBJ databases">
        <authorList>
            <person name="So Y."/>
        </authorList>
    </citation>
    <scope>NUCLEOTIDE SEQUENCE [LARGE SCALE GENOMIC DNA]</scope>
    <source>
        <strain evidence="2 3">PWR1</strain>
    </source>
</reference>